<dbReference type="SUPFAM" id="SSF81301">
    <property type="entry name" value="Nucleotidyltransferase"/>
    <property type="match status" value="1"/>
</dbReference>
<dbReference type="PANTHER" id="PTHR34822:SF1">
    <property type="entry name" value="GRPB FAMILY PROTEIN"/>
    <property type="match status" value="1"/>
</dbReference>
<keyword evidence="1" id="KW-0175">Coiled coil</keyword>
<feature type="coiled-coil region" evidence="1">
    <location>
        <begin position="120"/>
        <end position="147"/>
    </location>
</feature>
<evidence type="ECO:0000256" key="1">
    <source>
        <dbReference type="SAM" id="Coils"/>
    </source>
</evidence>
<protein>
    <submittedName>
        <fullName evidence="2">UPF0157 protein</fullName>
    </submittedName>
</protein>
<sequence>MGIIMEKVNFYNSKLFNKNAERIFLIQKNKIKMLLPDVDIQHVGSTAIPNSITKGDLDIQVRVYANEFAKAVELLSNLYEINEESIKTDTFRAFKDDTTSPPLGVQLTVIDADFDFLWKFREVLLANKNYREEYDNLKKEYEGKSMDEYREAKDEFFQGLMETPEFKKYGR</sequence>
<evidence type="ECO:0000313" key="2">
    <source>
        <dbReference type="EMBL" id="ACA40652.1"/>
    </source>
</evidence>
<dbReference type="Proteomes" id="UP000002164">
    <property type="component" value="Chromosome"/>
</dbReference>
<gene>
    <name evidence="2" type="ordered locus">Bsph_3139</name>
</gene>
<dbReference type="InterPro" id="IPR007344">
    <property type="entry name" value="GrpB/CoaE"/>
</dbReference>
<evidence type="ECO:0000313" key="3">
    <source>
        <dbReference type="Proteomes" id="UP000002164"/>
    </source>
</evidence>
<accession>B1HQ09</accession>
<organism evidence="2 3">
    <name type="scientific">Lysinibacillus sphaericus (strain C3-41)</name>
    <dbReference type="NCBI Taxonomy" id="444177"/>
    <lineage>
        <taxon>Bacteria</taxon>
        <taxon>Bacillati</taxon>
        <taxon>Bacillota</taxon>
        <taxon>Bacilli</taxon>
        <taxon>Bacillales</taxon>
        <taxon>Bacillaceae</taxon>
        <taxon>Lysinibacillus</taxon>
    </lineage>
</organism>
<dbReference type="PANTHER" id="PTHR34822">
    <property type="entry name" value="GRPB DOMAIN PROTEIN (AFU_ORTHOLOGUE AFUA_1G01530)"/>
    <property type="match status" value="1"/>
</dbReference>
<dbReference type="HOGENOM" id="CLU_136761_0_0_9"/>
<dbReference type="InterPro" id="IPR043519">
    <property type="entry name" value="NT_sf"/>
</dbReference>
<proteinExistence type="predicted"/>
<name>B1HQ09_LYSSC</name>
<dbReference type="Pfam" id="PF04229">
    <property type="entry name" value="GrpB"/>
    <property type="match status" value="1"/>
</dbReference>
<dbReference type="EMBL" id="CP000817">
    <property type="protein sequence ID" value="ACA40652.1"/>
    <property type="molecule type" value="Genomic_DNA"/>
</dbReference>
<dbReference type="KEGG" id="lsp:Bsph_3139"/>
<reference evidence="2 3" key="1">
    <citation type="journal article" date="2008" name="J. Bacteriol.">
        <title>Complete genome sequence of the mosquitocidal bacterium Bacillus sphaericus C3-41 and comparison with those of closely related Bacillus species.</title>
        <authorList>
            <person name="Hu X."/>
            <person name="Fan W."/>
            <person name="Han B."/>
            <person name="Liu H."/>
            <person name="Zheng D."/>
            <person name="Li Q."/>
            <person name="Dong W."/>
            <person name="Yan J."/>
            <person name="Gao M."/>
            <person name="Berry C."/>
            <person name="Yuan Z."/>
        </authorList>
    </citation>
    <scope>NUCLEOTIDE SEQUENCE [LARGE SCALE GENOMIC DNA]</scope>
    <source>
        <strain evidence="2 3">C3-41</strain>
    </source>
</reference>
<dbReference type="AlphaFoldDB" id="B1HQ09"/>
<dbReference type="EnsemblBacteria" id="ACA40652">
    <property type="protein sequence ID" value="ACA40652"/>
    <property type="gene ID" value="Bsph_3139"/>
</dbReference>
<dbReference type="Gene3D" id="3.30.460.10">
    <property type="entry name" value="Beta Polymerase, domain 2"/>
    <property type="match status" value="1"/>
</dbReference>